<name>A0ABY3PQT1_9CYAN</name>
<evidence type="ECO:0000313" key="3">
    <source>
        <dbReference type="Proteomes" id="UP001054846"/>
    </source>
</evidence>
<keyword evidence="1" id="KW-0472">Membrane</keyword>
<dbReference type="EMBL" id="CP063845">
    <property type="protein sequence ID" value="UFP96015.1"/>
    <property type="molecule type" value="Genomic_DNA"/>
</dbReference>
<dbReference type="InterPro" id="IPR024787">
    <property type="entry name" value="EcsC"/>
</dbReference>
<dbReference type="Proteomes" id="UP001054846">
    <property type="component" value="Chromosome"/>
</dbReference>
<evidence type="ECO:0000313" key="2">
    <source>
        <dbReference type="EMBL" id="UFP96015.1"/>
    </source>
</evidence>
<dbReference type="Pfam" id="PF12787">
    <property type="entry name" value="EcsC"/>
    <property type="match status" value="1"/>
</dbReference>
<accession>A0ABY3PQT1</accession>
<reference evidence="2 3" key="1">
    <citation type="journal article" date="2021" name="Genome Biol. Evol.">
        <title>Complete Genome Sequencing of a Novel Gloeobacter Species from a Waterfall Cave in Mexico.</title>
        <authorList>
            <person name="Saw J.H."/>
            <person name="Cardona T."/>
            <person name="Montejano G."/>
        </authorList>
    </citation>
    <scope>NUCLEOTIDE SEQUENCE [LARGE SCALE GENOMIC DNA]</scope>
    <source>
        <strain evidence="2">MG652769</strain>
    </source>
</reference>
<keyword evidence="1" id="KW-0812">Transmembrane</keyword>
<feature type="transmembrane region" description="Helical" evidence="1">
    <location>
        <begin position="224"/>
        <end position="249"/>
    </location>
</feature>
<sequence>MTQQQPAARTPSIPLGDSLRNLVQERLQSASRVVEGQIAPQVVSWVATTRSRLGDSLQAVRTSDWMQQIGRTIGANWILQLLDQVNLQKVRETVTALQLEHPGESPPELAQRLIQRKAVFAGGVGVASGLLPPGINLPLVAADVVATVMLEIELIYEIACLYGLDLGDPDRKGEAVLVLALGSGADRLAGAGTQALKQAVGQQMARIGTEQLARLVGKQLAERLLLKGVPLFVGALVGAGVNATALMLIGNTASKFYASQISVEPVADTATQKSLPAD</sequence>
<gene>
    <name evidence="2" type="ORF">ISF26_07325</name>
</gene>
<keyword evidence="3" id="KW-1185">Reference proteome</keyword>
<proteinExistence type="predicted"/>
<dbReference type="PANTHER" id="PTHR41260:SF1">
    <property type="entry name" value="PROTEIN ECSC"/>
    <property type="match status" value="1"/>
</dbReference>
<evidence type="ECO:0000256" key="1">
    <source>
        <dbReference type="SAM" id="Phobius"/>
    </source>
</evidence>
<protein>
    <submittedName>
        <fullName evidence="2">EcsC family protein</fullName>
    </submittedName>
</protein>
<keyword evidence="1" id="KW-1133">Transmembrane helix</keyword>
<dbReference type="PANTHER" id="PTHR41260">
    <property type="entry name" value="PROTEIN ECSC"/>
    <property type="match status" value="1"/>
</dbReference>
<organism evidence="2 3">
    <name type="scientific">Gloeobacter morelensis MG652769</name>
    <dbReference type="NCBI Taxonomy" id="2781736"/>
    <lineage>
        <taxon>Bacteria</taxon>
        <taxon>Bacillati</taxon>
        <taxon>Cyanobacteriota</taxon>
        <taxon>Cyanophyceae</taxon>
        <taxon>Gloeobacterales</taxon>
        <taxon>Gloeobacteraceae</taxon>
        <taxon>Gloeobacter</taxon>
        <taxon>Gloeobacter morelensis</taxon>
    </lineage>
</organism>
<dbReference type="RefSeq" id="WP_230843259.1">
    <property type="nucleotide sequence ID" value="NZ_CP063845.1"/>
</dbReference>